<organism evidence="5 6">
    <name type="scientific">Granulosicoccus antarcticus IMCC3135</name>
    <dbReference type="NCBI Taxonomy" id="1192854"/>
    <lineage>
        <taxon>Bacteria</taxon>
        <taxon>Pseudomonadati</taxon>
        <taxon>Pseudomonadota</taxon>
        <taxon>Gammaproteobacteria</taxon>
        <taxon>Chromatiales</taxon>
        <taxon>Granulosicoccaceae</taxon>
        <taxon>Granulosicoccus</taxon>
    </lineage>
</organism>
<proteinExistence type="predicted"/>
<dbReference type="PROSITE" id="PS51257">
    <property type="entry name" value="PROKAR_LIPOPROTEIN"/>
    <property type="match status" value="1"/>
</dbReference>
<dbReference type="Gene3D" id="2.40.10.410">
    <property type="entry name" value="FlgT, C-terminal domain"/>
    <property type="match status" value="1"/>
</dbReference>
<feature type="chain" id="PRO_5016258238" description="Flagellar assembly protein T middle domain-containing protein" evidence="2">
    <location>
        <begin position="25"/>
        <end position="323"/>
    </location>
</feature>
<dbReference type="Proteomes" id="UP000250079">
    <property type="component" value="Chromosome"/>
</dbReference>
<evidence type="ECO:0008006" key="7">
    <source>
        <dbReference type="Google" id="ProtNLM"/>
    </source>
</evidence>
<dbReference type="RefSeq" id="WP_088920776.1">
    <property type="nucleotide sequence ID" value="NZ_CP018632.1"/>
</dbReference>
<reference evidence="5 6" key="1">
    <citation type="submission" date="2016-12" db="EMBL/GenBank/DDBJ databases">
        <authorList>
            <person name="Song W.-J."/>
            <person name="Kurnit D.M."/>
        </authorList>
    </citation>
    <scope>NUCLEOTIDE SEQUENCE [LARGE SCALE GENOMIC DNA]</scope>
    <source>
        <strain evidence="5 6">IMCC3135</strain>
    </source>
</reference>
<dbReference type="OrthoDB" id="8778507at2"/>
<evidence type="ECO:0000256" key="2">
    <source>
        <dbReference type="SAM" id="SignalP"/>
    </source>
</evidence>
<dbReference type="Pfam" id="PF16539">
    <property type="entry name" value="FlgT_M"/>
    <property type="match status" value="1"/>
</dbReference>
<feature type="signal peptide" evidence="2">
    <location>
        <begin position="1"/>
        <end position="24"/>
    </location>
</feature>
<dbReference type="InterPro" id="IPR032388">
    <property type="entry name" value="FlgT_C"/>
</dbReference>
<dbReference type="InterPro" id="IPR038165">
    <property type="entry name" value="FlgT_C_sf"/>
</dbReference>
<protein>
    <recommendedName>
        <fullName evidence="7">Flagellar assembly protein T middle domain-containing protein</fullName>
    </recommendedName>
</protein>
<keyword evidence="6" id="KW-1185">Reference proteome</keyword>
<dbReference type="InterPro" id="IPR032386">
    <property type="entry name" value="FlgT_M"/>
</dbReference>
<evidence type="ECO:0000256" key="1">
    <source>
        <dbReference type="SAM" id="MobiDB-lite"/>
    </source>
</evidence>
<dbReference type="EMBL" id="CP018632">
    <property type="protein sequence ID" value="ASJ75939.1"/>
    <property type="molecule type" value="Genomic_DNA"/>
</dbReference>
<dbReference type="Pfam" id="PF16538">
    <property type="entry name" value="FlgT_C"/>
    <property type="match status" value="1"/>
</dbReference>
<sequence>MTVTFHKLSIVAAVMVLLAGCSLKGEPSVAEQWEAQQQQSEEQAKADKTDSQKLCSPEPGSPFSYRKAILVAGTIGVPDLARDLPGLADLTSRRLQTHLDALGRFNVFATHDSSFESIAPTTAVRVRQLGRDNASQFVVKLELEDMTMTPGGNWFDKLLGASDERNVLIKLFIYDVEYGSLFYSQRYQRTVEGDVVGFPGNGRTVATPWFSTDLGEVVDEILKAISLQINQKLACVPFSAEVTAIKGKDIHINAGFLHGIRTGEALRIYRRSDVLVPDEIQKQGDDEGWITVHTVFPNHSIASVAQGTQNRRRLEISDVVRAW</sequence>
<feature type="domain" description="Flagellar assembly protein T middle" evidence="4">
    <location>
        <begin position="89"/>
        <end position="194"/>
    </location>
</feature>
<gene>
    <name evidence="5" type="ORF">IMCC3135_29445</name>
</gene>
<dbReference type="Gene3D" id="3.40.50.10610">
    <property type="entry name" value="ABC-type transport auxiliary lipoprotein component"/>
    <property type="match status" value="1"/>
</dbReference>
<name>A0A2Z2NX69_9GAMM</name>
<evidence type="ECO:0000313" key="6">
    <source>
        <dbReference type="Proteomes" id="UP000250079"/>
    </source>
</evidence>
<evidence type="ECO:0000259" key="3">
    <source>
        <dbReference type="Pfam" id="PF16538"/>
    </source>
</evidence>
<feature type="domain" description="Flagellar assembly protein T C-terminal" evidence="3">
    <location>
        <begin position="248"/>
        <end position="308"/>
    </location>
</feature>
<feature type="compositionally biased region" description="Basic and acidic residues" evidence="1">
    <location>
        <begin position="42"/>
        <end position="51"/>
    </location>
</feature>
<keyword evidence="2" id="KW-0732">Signal</keyword>
<dbReference type="AlphaFoldDB" id="A0A2Z2NX69"/>
<feature type="region of interest" description="Disordered" evidence="1">
    <location>
        <begin position="35"/>
        <end position="59"/>
    </location>
</feature>
<dbReference type="KEGG" id="gai:IMCC3135_29445"/>
<accession>A0A2Z2NX69</accession>
<evidence type="ECO:0000259" key="4">
    <source>
        <dbReference type="Pfam" id="PF16539"/>
    </source>
</evidence>
<evidence type="ECO:0000313" key="5">
    <source>
        <dbReference type="EMBL" id="ASJ75939.1"/>
    </source>
</evidence>